<evidence type="ECO:0008006" key="3">
    <source>
        <dbReference type="Google" id="ProtNLM"/>
    </source>
</evidence>
<name>A0A4U6TAE3_SETVI</name>
<evidence type="ECO:0000313" key="2">
    <source>
        <dbReference type="Proteomes" id="UP000298652"/>
    </source>
</evidence>
<dbReference type="Proteomes" id="UP000298652">
    <property type="component" value="Chromosome 9"/>
</dbReference>
<dbReference type="AlphaFoldDB" id="A0A4U6TAE3"/>
<evidence type="ECO:0000313" key="1">
    <source>
        <dbReference type="EMBL" id="TKV94036.1"/>
    </source>
</evidence>
<gene>
    <name evidence="1" type="ORF">SEVIR_9G248500v2</name>
</gene>
<proteinExistence type="predicted"/>
<dbReference type="Gramene" id="TKV94036">
    <property type="protein sequence ID" value="TKV94036"/>
    <property type="gene ID" value="SEVIR_9G248500v2"/>
</dbReference>
<dbReference type="EMBL" id="CM016560">
    <property type="protein sequence ID" value="TKV94036.1"/>
    <property type="molecule type" value="Genomic_DNA"/>
</dbReference>
<accession>A0A4U6TAE3</accession>
<reference evidence="1" key="1">
    <citation type="submission" date="2019-03" db="EMBL/GenBank/DDBJ databases">
        <title>WGS assembly of Setaria viridis.</title>
        <authorList>
            <person name="Huang P."/>
            <person name="Jenkins J."/>
            <person name="Grimwood J."/>
            <person name="Barry K."/>
            <person name="Healey A."/>
            <person name="Mamidi S."/>
            <person name="Sreedasyam A."/>
            <person name="Shu S."/>
            <person name="Feldman M."/>
            <person name="Wu J."/>
            <person name="Yu Y."/>
            <person name="Chen C."/>
            <person name="Johnson J."/>
            <person name="Rokhsar D."/>
            <person name="Baxter I."/>
            <person name="Schmutz J."/>
            <person name="Brutnell T."/>
            <person name="Kellogg E."/>
        </authorList>
    </citation>
    <scope>NUCLEOTIDE SEQUENCE [LARGE SCALE GENOMIC DNA]</scope>
</reference>
<organism evidence="1 2">
    <name type="scientific">Setaria viridis</name>
    <name type="common">Green bristlegrass</name>
    <name type="synonym">Setaria italica subsp. viridis</name>
    <dbReference type="NCBI Taxonomy" id="4556"/>
    <lineage>
        <taxon>Eukaryota</taxon>
        <taxon>Viridiplantae</taxon>
        <taxon>Streptophyta</taxon>
        <taxon>Embryophyta</taxon>
        <taxon>Tracheophyta</taxon>
        <taxon>Spermatophyta</taxon>
        <taxon>Magnoliopsida</taxon>
        <taxon>Liliopsida</taxon>
        <taxon>Poales</taxon>
        <taxon>Poaceae</taxon>
        <taxon>PACMAD clade</taxon>
        <taxon>Panicoideae</taxon>
        <taxon>Panicodae</taxon>
        <taxon>Paniceae</taxon>
        <taxon>Cenchrinae</taxon>
        <taxon>Setaria</taxon>
    </lineage>
</organism>
<dbReference type="OMA" id="KMEDYKC"/>
<sequence length="122" mass="14810">MALESYNCELCIRQKRETAYHLFFRCNFAKACWRSIGITYVHTRPILNILEQLRRKLGTPFFMEIIILMEWSIWTTRNNWMFNNIDPLSLDCKRKFVSELKDLLLRIKSSHHSRLEEWIQSL</sequence>
<protein>
    <recommendedName>
        <fullName evidence="3">Reverse transcriptase zinc-binding domain-containing protein</fullName>
    </recommendedName>
</protein>
<keyword evidence="2" id="KW-1185">Reference proteome</keyword>